<evidence type="ECO:0000313" key="3">
    <source>
        <dbReference type="Proteomes" id="UP000253975"/>
    </source>
</evidence>
<accession>A0A369LLE8</accession>
<name>A0A369LLE8_9ACTN</name>
<evidence type="ECO:0000256" key="1">
    <source>
        <dbReference type="SAM" id="Coils"/>
    </source>
</evidence>
<reference evidence="2 3" key="1">
    <citation type="journal article" date="2018" name="Elife">
        <title>Discovery and characterization of a prevalent human gut bacterial enzyme sufficient for the inactivation of a family of plant toxins.</title>
        <authorList>
            <person name="Koppel N."/>
            <person name="Bisanz J.E."/>
            <person name="Pandelia M.E."/>
            <person name="Turnbaugh P.J."/>
            <person name="Balskus E.P."/>
        </authorList>
    </citation>
    <scope>NUCLEOTIDE SEQUENCE [LARGE SCALE GENOMIC DNA]</scope>
    <source>
        <strain evidence="2 3">OB21 GAM31</strain>
    </source>
</reference>
<dbReference type="EMBL" id="PPTO01000006">
    <property type="protein sequence ID" value="RDB59046.1"/>
    <property type="molecule type" value="Genomic_DNA"/>
</dbReference>
<comment type="caution">
    <text evidence="2">The sequence shown here is derived from an EMBL/GenBank/DDBJ whole genome shotgun (WGS) entry which is preliminary data.</text>
</comment>
<proteinExistence type="predicted"/>
<keyword evidence="1" id="KW-0175">Coiled coil</keyword>
<feature type="coiled-coil region" evidence="1">
    <location>
        <begin position="456"/>
        <end position="483"/>
    </location>
</feature>
<dbReference type="AlphaFoldDB" id="A0A369LLE8"/>
<protein>
    <submittedName>
        <fullName evidence="2">Uncharacterized protein</fullName>
    </submittedName>
</protein>
<dbReference type="RefSeq" id="WP_114615439.1">
    <property type="nucleotide sequence ID" value="NZ_PPTO01000006.1"/>
</dbReference>
<gene>
    <name evidence="2" type="ORF">C1881_05050</name>
</gene>
<sequence>MSSATRKGRSSTKNGSTKFKPTFNYLVAIGDEECVRTMLGAMYRNLLEAREIISELPYGVDEERNYYGVGKKVSEPIEVEPYCDSWSLSELELKIHTPFCREPVLAFNPKIDSEVILHRRKEYIDEYEPELFVSMPRKNLYILSVKFVMLRGDAAPEIARFVSSLPDGSYAIAACHTHEESKDLRVELGVEQGGYTVANGTSDFVVGDVGVTFEEFGKKALACAADSFNGNAQSAAVFRVAKLAIGAAVRDLAVQQADYAELFAAKSGLPTFAPRSDGSLDSLNETSVSVSAANDSEGPIDPCIGFPWSEVDRAIRAEMAAMPAKYAVSGSGEGEHKECMLIMREGDEVVLRSNWKSDSSSPIELQVCDVFGHELGFLGTPASLPNIKRAALACMVPHLKAKAINVNPFSGYMRVEVELDPTDEGELLSVARTMLDSEPAERGKLSLTSPNAQKLYAHKRADLEKTEEERARAEEEARKAEFENGPVARQLKDLIVLYTGCVPYSREEVASWQEDKHRISNGAFSRKNELSEGYEGKTWLEAFEQVVSGVTSLYGMKVPIPCFDLYCTEFYPFEANFYYEYGIGRQYWYKEDYDVYKLLSSKGASLELPYLLGCKSGEAAARVRALFHCEPRVAQLFYDEHGAVSPSDFDANSFGIKRELLGSWNIEAYRWLRRNIPEKVKNLKRQEFVRTDLLPALVEDKKDSSVVLTDSSSGRVLPCEAVTLAMNRDDKEGMSILIRKLKFTLDDIKKTRAVLEEPPDFAEQVEELDVLRAARFAEVGFEPGAASRGKFTWNEKRRVFFAELCEVPDIALAEEFFEWSGRKFPGGLGDVYIFDGLTRNCSMELFEFLRDNDFDFTNAATYEALKPTEYRKLKGPRDFVTRVIRFLTSGWGFKSYGHIEQERLDAARDIIVALLEIGVPIRTKDDDWNSWYYNEFTSYTVAKLYPDDEELKHLIEAAGYSWYMK</sequence>
<organism evidence="2 3">
    <name type="scientific">Slackia isoflavoniconvertens</name>
    <dbReference type="NCBI Taxonomy" id="572010"/>
    <lineage>
        <taxon>Bacteria</taxon>
        <taxon>Bacillati</taxon>
        <taxon>Actinomycetota</taxon>
        <taxon>Coriobacteriia</taxon>
        <taxon>Eggerthellales</taxon>
        <taxon>Eggerthellaceae</taxon>
        <taxon>Slackia</taxon>
    </lineage>
</organism>
<dbReference type="Proteomes" id="UP000253975">
    <property type="component" value="Unassembled WGS sequence"/>
</dbReference>
<evidence type="ECO:0000313" key="2">
    <source>
        <dbReference type="EMBL" id="RDB59046.1"/>
    </source>
</evidence>